<dbReference type="EMBL" id="LT906467">
    <property type="protein sequence ID" value="SNV69542.1"/>
    <property type="molecule type" value="Genomic_DNA"/>
</dbReference>
<feature type="transmembrane region" description="Helical" evidence="8">
    <location>
        <begin position="126"/>
        <end position="150"/>
    </location>
</feature>
<evidence type="ECO:0000256" key="8">
    <source>
        <dbReference type="RuleBase" id="RU363041"/>
    </source>
</evidence>
<evidence type="ECO:0000256" key="7">
    <source>
        <dbReference type="ARBA" id="ARBA00023136"/>
    </source>
</evidence>
<comment type="subcellular location">
    <subcellularLocation>
        <location evidence="1 8">Cell membrane</location>
        <topology evidence="1 8">Multi-pass membrane protein</topology>
    </subcellularLocation>
</comment>
<protein>
    <recommendedName>
        <fullName evidence="8">Probable membrane transporter protein</fullName>
    </recommendedName>
</protein>
<keyword evidence="3" id="KW-0813">Transport</keyword>
<dbReference type="RefSeq" id="WP_095066762.1">
    <property type="nucleotide sequence ID" value="NZ_CP009211.1"/>
</dbReference>
<dbReference type="GO" id="GO:0005886">
    <property type="term" value="C:plasma membrane"/>
    <property type="evidence" value="ECO:0007669"/>
    <property type="project" value="UniProtKB-SubCell"/>
</dbReference>
<feature type="transmembrane region" description="Helical" evidence="8">
    <location>
        <begin position="95"/>
        <end position="114"/>
    </location>
</feature>
<dbReference type="Pfam" id="PF01925">
    <property type="entry name" value="TauE"/>
    <property type="match status" value="1"/>
</dbReference>
<accession>A0A239ZEF8</accession>
<dbReference type="InterPro" id="IPR002781">
    <property type="entry name" value="TM_pro_TauE-like"/>
</dbReference>
<dbReference type="InterPro" id="IPR052017">
    <property type="entry name" value="TSUP"/>
</dbReference>
<proteinExistence type="inferred from homology"/>
<gene>
    <name evidence="9" type="ORF">SAMEA4535761_01164</name>
</gene>
<evidence type="ECO:0000256" key="2">
    <source>
        <dbReference type="ARBA" id="ARBA00009142"/>
    </source>
</evidence>
<keyword evidence="7 8" id="KW-0472">Membrane</keyword>
<feature type="transmembrane region" description="Helical" evidence="8">
    <location>
        <begin position="28"/>
        <end position="50"/>
    </location>
</feature>
<evidence type="ECO:0000256" key="1">
    <source>
        <dbReference type="ARBA" id="ARBA00004651"/>
    </source>
</evidence>
<evidence type="ECO:0000313" key="10">
    <source>
        <dbReference type="Proteomes" id="UP000215374"/>
    </source>
</evidence>
<evidence type="ECO:0000256" key="4">
    <source>
        <dbReference type="ARBA" id="ARBA00022475"/>
    </source>
</evidence>
<dbReference type="PANTHER" id="PTHR30269">
    <property type="entry name" value="TRANSMEMBRANE PROTEIN YFCA"/>
    <property type="match status" value="1"/>
</dbReference>
<dbReference type="OrthoDB" id="3872971at2"/>
<dbReference type="Proteomes" id="UP000215374">
    <property type="component" value="Chromosome 1"/>
</dbReference>
<feature type="transmembrane region" description="Helical" evidence="8">
    <location>
        <begin position="162"/>
        <end position="181"/>
    </location>
</feature>
<evidence type="ECO:0000256" key="6">
    <source>
        <dbReference type="ARBA" id="ARBA00022989"/>
    </source>
</evidence>
<comment type="similarity">
    <text evidence="2 8">Belongs to the 4-toluene sulfonate uptake permease (TSUP) (TC 2.A.102) family.</text>
</comment>
<feature type="transmembrane region" description="Helical" evidence="8">
    <location>
        <begin position="188"/>
        <end position="207"/>
    </location>
</feature>
<reference evidence="9 10" key="1">
    <citation type="submission" date="2017-06" db="EMBL/GenBank/DDBJ databases">
        <authorList>
            <consortium name="Pathogen Informatics"/>
        </authorList>
    </citation>
    <scope>NUCLEOTIDE SEQUENCE [LARGE SCALE GENOMIC DNA]</scope>
    <source>
        <strain evidence="9 10">NCTC13015</strain>
    </source>
</reference>
<keyword evidence="6 8" id="KW-1133">Transmembrane helix</keyword>
<sequence>MIWLAIGVALVVAAGAISQRVSGMGLGLISAPALSIMLGPVVGIILINVLATFNAVVNTWSMRADIDWKKWAPIAGGLAFGAVPGAFVIRAVSPSVLLVVVGVMLILALSVVTLGKRYVPRVEGVLPAALSGAVGGFMNTLAGVAGPAITVYSQAARWPQRTYAATLQPIFLCSGAISFLIKEVTGAANLASIPLAFWVAAAIGLIVGQVVGTKLAPHVPAAKAHKVALGLAFFGGFTALVRGLVS</sequence>
<feature type="transmembrane region" description="Helical" evidence="8">
    <location>
        <begin position="71"/>
        <end position="89"/>
    </location>
</feature>
<dbReference type="AlphaFoldDB" id="A0A239ZEF8"/>
<evidence type="ECO:0000256" key="5">
    <source>
        <dbReference type="ARBA" id="ARBA00022692"/>
    </source>
</evidence>
<keyword evidence="5 8" id="KW-0812">Transmembrane</keyword>
<dbReference type="PANTHER" id="PTHR30269:SF37">
    <property type="entry name" value="MEMBRANE TRANSPORTER PROTEIN"/>
    <property type="match status" value="1"/>
</dbReference>
<evidence type="ECO:0000256" key="3">
    <source>
        <dbReference type="ARBA" id="ARBA00022448"/>
    </source>
</evidence>
<feature type="transmembrane region" description="Helical" evidence="8">
    <location>
        <begin position="227"/>
        <end position="245"/>
    </location>
</feature>
<name>A0A239ZEF8_9CORY</name>
<evidence type="ECO:0000313" key="9">
    <source>
        <dbReference type="EMBL" id="SNV69542.1"/>
    </source>
</evidence>
<keyword evidence="4 8" id="KW-1003">Cell membrane</keyword>
<organism evidence="9 10">
    <name type="scientific">Corynebacterium imitans</name>
    <dbReference type="NCBI Taxonomy" id="156978"/>
    <lineage>
        <taxon>Bacteria</taxon>
        <taxon>Bacillati</taxon>
        <taxon>Actinomycetota</taxon>
        <taxon>Actinomycetes</taxon>
        <taxon>Mycobacteriales</taxon>
        <taxon>Corynebacteriaceae</taxon>
        <taxon>Corynebacterium</taxon>
    </lineage>
</organism>